<evidence type="ECO:0000313" key="1">
    <source>
        <dbReference type="EMBL" id="KAK8981394.1"/>
    </source>
</evidence>
<keyword evidence="2" id="KW-1185">Reference proteome</keyword>
<proteinExistence type="predicted"/>
<dbReference type="Proteomes" id="UP001396334">
    <property type="component" value="Unassembled WGS sequence"/>
</dbReference>
<reference evidence="1 2" key="1">
    <citation type="journal article" date="2024" name="G3 (Bethesda)">
        <title>Genome assembly of Hibiscus sabdariffa L. provides insights into metabolisms of medicinal natural products.</title>
        <authorList>
            <person name="Kim T."/>
        </authorList>
    </citation>
    <scope>NUCLEOTIDE SEQUENCE [LARGE SCALE GENOMIC DNA]</scope>
    <source>
        <strain evidence="1">TK-2024</strain>
        <tissue evidence="1">Old leaves</tissue>
    </source>
</reference>
<organism evidence="1 2">
    <name type="scientific">Hibiscus sabdariffa</name>
    <name type="common">roselle</name>
    <dbReference type="NCBI Taxonomy" id="183260"/>
    <lineage>
        <taxon>Eukaryota</taxon>
        <taxon>Viridiplantae</taxon>
        <taxon>Streptophyta</taxon>
        <taxon>Embryophyta</taxon>
        <taxon>Tracheophyta</taxon>
        <taxon>Spermatophyta</taxon>
        <taxon>Magnoliopsida</taxon>
        <taxon>eudicotyledons</taxon>
        <taxon>Gunneridae</taxon>
        <taxon>Pentapetalae</taxon>
        <taxon>rosids</taxon>
        <taxon>malvids</taxon>
        <taxon>Malvales</taxon>
        <taxon>Malvaceae</taxon>
        <taxon>Malvoideae</taxon>
        <taxon>Hibiscus</taxon>
    </lineage>
</organism>
<accession>A0ABR2NZ61</accession>
<name>A0ABR2NZ61_9ROSI</name>
<dbReference type="EMBL" id="JBBPBN010000089">
    <property type="protein sequence ID" value="KAK8981394.1"/>
    <property type="molecule type" value="Genomic_DNA"/>
</dbReference>
<protein>
    <submittedName>
        <fullName evidence="1">Uncharacterized protein</fullName>
    </submittedName>
</protein>
<gene>
    <name evidence="1" type="ORF">V6N11_027816</name>
</gene>
<comment type="caution">
    <text evidence="1">The sequence shown here is derived from an EMBL/GenBank/DDBJ whole genome shotgun (WGS) entry which is preliminary data.</text>
</comment>
<evidence type="ECO:0000313" key="2">
    <source>
        <dbReference type="Proteomes" id="UP001396334"/>
    </source>
</evidence>
<sequence>MDNNLMYIRVDSDALPVILQDAARYRDELKETAPHSRPWLNLPITVAKTLDFQARYSFCSLEKSSLTEHEELSYLEYKGCTSSDLLGEGDFEMKHIDRVGDVEMWKPHC</sequence>